<protein>
    <submittedName>
        <fullName evidence="1">Uncharacterized protein</fullName>
    </submittedName>
</protein>
<evidence type="ECO:0000313" key="2">
    <source>
        <dbReference type="Proteomes" id="UP000321397"/>
    </source>
</evidence>
<proteinExistence type="predicted"/>
<dbReference type="Proteomes" id="UP000321397">
    <property type="component" value="Chromosome"/>
</dbReference>
<reference evidence="1 2" key="1">
    <citation type="submission" date="2019-07" db="EMBL/GenBank/DDBJ databases">
        <title>Complete Genome Sequence of Leptotrichia wadei Strain JMUB3933.</title>
        <authorList>
            <person name="Watanabe S."/>
            <person name="Cui L."/>
        </authorList>
    </citation>
    <scope>NUCLEOTIDE SEQUENCE [LARGE SCALE GENOMIC DNA]</scope>
    <source>
        <strain evidence="1 2">JMUB3933</strain>
    </source>
</reference>
<gene>
    <name evidence="1" type="ORF">JMUB3933_1919</name>
</gene>
<dbReference type="Pfam" id="PF16784">
    <property type="entry name" value="HNHc_6"/>
    <property type="match status" value="1"/>
</dbReference>
<dbReference type="InterPro" id="IPR041242">
    <property type="entry name" value="HNHc_6"/>
</dbReference>
<sequence length="270" mass="31873">MSKRMSRENQKLIYWFIDCYAYKLKGVDINWQTSKQKPAISDYFLYKAKEDLKKLYIKHSGKNIKGYEPFKNMESKLKDRIGNIIDKNYTKESKINIITNDLMDFVTDEIQMLFIKLNDTFSLALKLMSNAEAVAFTNFLFDYFLQNDIDMWQEIHELYRQQENRKWVYWMLKKKICVITGKPNAQLAHISKSAGALGGYKYDKGIGNSYLPLSAEWHIGVDHGVGGGRNKLMEKLKELNIEPFEIKTEEEVKELKKIYKRHFKGFKEKK</sequence>
<accession>A0A510KES9</accession>
<dbReference type="EMBL" id="AP019834">
    <property type="protein sequence ID" value="BBM48403.1"/>
    <property type="molecule type" value="Genomic_DNA"/>
</dbReference>
<name>A0A510KES9_9FUSO</name>
<evidence type="ECO:0000313" key="1">
    <source>
        <dbReference type="EMBL" id="BBM48403.1"/>
    </source>
</evidence>
<organism evidence="1 2">
    <name type="scientific">Leptotrichia wadei</name>
    <dbReference type="NCBI Taxonomy" id="157687"/>
    <lineage>
        <taxon>Bacteria</taxon>
        <taxon>Fusobacteriati</taxon>
        <taxon>Fusobacteriota</taxon>
        <taxon>Fusobacteriia</taxon>
        <taxon>Fusobacteriales</taxon>
        <taxon>Leptotrichiaceae</taxon>
        <taxon>Leptotrichia</taxon>
    </lineage>
</organism>
<dbReference type="AlphaFoldDB" id="A0A510KES9"/>
<dbReference type="RefSeq" id="WP_146961842.1">
    <property type="nucleotide sequence ID" value="NZ_AP019834.1"/>
</dbReference>